<evidence type="ECO:0000313" key="1">
    <source>
        <dbReference type="EMBL" id="MPN03841.1"/>
    </source>
</evidence>
<dbReference type="EMBL" id="VSSQ01049761">
    <property type="protein sequence ID" value="MPN03841.1"/>
    <property type="molecule type" value="Genomic_DNA"/>
</dbReference>
<organism evidence="1">
    <name type="scientific">bioreactor metagenome</name>
    <dbReference type="NCBI Taxonomy" id="1076179"/>
    <lineage>
        <taxon>unclassified sequences</taxon>
        <taxon>metagenomes</taxon>
        <taxon>ecological metagenomes</taxon>
    </lineage>
</organism>
<dbReference type="AlphaFoldDB" id="A0A645EPA5"/>
<name>A0A645EPA5_9ZZZZ</name>
<dbReference type="AntiFam" id="ANF00150">
    <property type="entry name" value="Shadow ORF (opposite gltB)"/>
</dbReference>
<protein>
    <submittedName>
        <fullName evidence="1">Uncharacterized protein</fullName>
    </submittedName>
</protein>
<gene>
    <name evidence="1" type="ORF">SDC9_151075</name>
</gene>
<reference evidence="1" key="1">
    <citation type="submission" date="2019-08" db="EMBL/GenBank/DDBJ databases">
        <authorList>
            <person name="Kucharzyk K."/>
            <person name="Murdoch R.W."/>
            <person name="Higgins S."/>
            <person name="Loffler F."/>
        </authorList>
    </citation>
    <scope>NUCLEOTIDE SEQUENCE</scope>
</reference>
<dbReference type="AntiFam" id="ANF00199">
    <property type="entry name" value="Shadow ORF (opposite gltB)"/>
</dbReference>
<sequence length="239" mass="24902">MKHRVVVIVDSGVGVLIQQAVGHQGVNRLLRQIGIDGPGAEAQKGGKVVHVAGLRALQNHRDGGSLLGVHQVLLQRGNGQQGGDGHMVFVHAPVRKNHDVRPAAVGPVHLDEQPVQSLLEGGVLVVENGDNLNLEARSAHGLDLQQVGAGEDGVLNAQHRAVVRRFLQQVAVVADVHRGGGHYLLADGVQRGVGHLGKALLEVGEQGRVLLGQGGQGDIDSHGGDRLRAVGGHGQNGIL</sequence>
<comment type="caution">
    <text evidence="1">The sequence shown here is derived from an EMBL/GenBank/DDBJ whole genome shotgun (WGS) entry which is preliminary data.</text>
</comment>
<accession>A0A645EPA5</accession>
<proteinExistence type="predicted"/>